<protein>
    <submittedName>
        <fullName evidence="3">Mur ligase domain-containing protein</fullName>
    </submittedName>
</protein>
<keyword evidence="3" id="KW-0436">Ligase</keyword>
<dbReference type="Gene3D" id="3.40.50.720">
    <property type="entry name" value="NAD(P)-binding Rossmann-like Domain"/>
    <property type="match status" value="1"/>
</dbReference>
<feature type="domain" description="Mur ligase N-terminal catalytic" evidence="1">
    <location>
        <begin position="7"/>
        <end position="104"/>
    </location>
</feature>
<reference evidence="3" key="1">
    <citation type="submission" date="2023-06" db="EMBL/GenBank/DDBJ databases">
        <title>Genomic of Parafulvivirga corallium.</title>
        <authorList>
            <person name="Wang G."/>
        </authorList>
    </citation>
    <scope>NUCLEOTIDE SEQUENCE</scope>
    <source>
        <strain evidence="3">BMA10</strain>
    </source>
</reference>
<dbReference type="InterPro" id="IPR036615">
    <property type="entry name" value="Mur_ligase_C_dom_sf"/>
</dbReference>
<sequence length="455" mass="51260">MHHKNNRIHFIAIGGSVMHGLAIALKEKGFDVSGSDDQIYEPSRSNLEKHNLLPAIGWNPNNITKDIDAVILGMHARSDNPELQKALDAGIKVYSYPEFIYEQSKSKQRIVIAGSHGKTSITAMIIHVLNYHKKRFDFLIGSRVNGFENQIRLTEEAPMIILEGDEYLSSPIDKTPKFLKYHHHIGLISGISWDHINVFPTESEYVRQFDRFADASPKAGSLIYCEEDPMTAVIGGKERADVNRIEYKTHPFTIKDGKTYLTTENGDVAVPVFGEHNMQNIAGAQRVLARLGITDPEFYEAMQSFNGASNRLELVDENQNTSIYKDFAHAPSKVQATTSAFKKQFNRPVVACLELHTFSSLNKDFLPNYAETLDMADLPIVYYDHETLQHKGLPDISPEDVKEAFNNEALVVKTSKEDLQSFLIQQDWKDKNLLMMSSGNFGGIDLKTLSEKILN</sequence>
<proteinExistence type="predicted"/>
<dbReference type="Gene3D" id="3.90.190.20">
    <property type="entry name" value="Mur ligase, C-terminal domain"/>
    <property type="match status" value="1"/>
</dbReference>
<dbReference type="PANTHER" id="PTHR43445:SF5">
    <property type="entry name" value="UDP-N-ACETYLMURAMATE--L-ALANYL-GAMMA-D-GLUTAMYL-MESO-2,6-DIAMINOHEPTANDIOATE LIGASE"/>
    <property type="match status" value="1"/>
</dbReference>
<dbReference type="Pfam" id="PF08245">
    <property type="entry name" value="Mur_ligase_M"/>
    <property type="match status" value="1"/>
</dbReference>
<dbReference type="PANTHER" id="PTHR43445">
    <property type="entry name" value="UDP-N-ACETYLMURAMATE--L-ALANINE LIGASE-RELATED"/>
    <property type="match status" value="1"/>
</dbReference>
<dbReference type="SUPFAM" id="SSF51984">
    <property type="entry name" value="MurCD N-terminal domain"/>
    <property type="match status" value="1"/>
</dbReference>
<dbReference type="Gene3D" id="3.40.1190.10">
    <property type="entry name" value="Mur-like, catalytic domain"/>
    <property type="match status" value="1"/>
</dbReference>
<evidence type="ECO:0000259" key="2">
    <source>
        <dbReference type="Pfam" id="PF08245"/>
    </source>
</evidence>
<dbReference type="Proteomes" id="UP001172082">
    <property type="component" value="Unassembled WGS sequence"/>
</dbReference>
<evidence type="ECO:0000313" key="4">
    <source>
        <dbReference type="Proteomes" id="UP001172082"/>
    </source>
</evidence>
<dbReference type="InterPro" id="IPR050061">
    <property type="entry name" value="MurCDEF_pg_biosynth"/>
</dbReference>
<keyword evidence="4" id="KW-1185">Reference proteome</keyword>
<name>A0ABT8KH18_9BACT</name>
<dbReference type="InterPro" id="IPR000713">
    <property type="entry name" value="Mur_ligase_N"/>
</dbReference>
<dbReference type="EMBL" id="JAUJEA010000001">
    <property type="protein sequence ID" value="MDN5200011.1"/>
    <property type="molecule type" value="Genomic_DNA"/>
</dbReference>
<dbReference type="SUPFAM" id="SSF53623">
    <property type="entry name" value="MurD-like peptide ligases, catalytic domain"/>
    <property type="match status" value="1"/>
</dbReference>
<comment type="caution">
    <text evidence="3">The sequence shown here is derived from an EMBL/GenBank/DDBJ whole genome shotgun (WGS) entry which is preliminary data.</text>
</comment>
<feature type="domain" description="Mur ligase central" evidence="2">
    <location>
        <begin position="112"/>
        <end position="284"/>
    </location>
</feature>
<organism evidence="3 4">
    <name type="scientific">Splendidivirga corallicola</name>
    <dbReference type="NCBI Taxonomy" id="3051826"/>
    <lineage>
        <taxon>Bacteria</taxon>
        <taxon>Pseudomonadati</taxon>
        <taxon>Bacteroidota</taxon>
        <taxon>Cytophagia</taxon>
        <taxon>Cytophagales</taxon>
        <taxon>Splendidivirgaceae</taxon>
        <taxon>Splendidivirga</taxon>
    </lineage>
</organism>
<dbReference type="RefSeq" id="WP_346750038.1">
    <property type="nucleotide sequence ID" value="NZ_JAUJEA010000001.1"/>
</dbReference>
<dbReference type="InterPro" id="IPR036565">
    <property type="entry name" value="Mur-like_cat_sf"/>
</dbReference>
<gene>
    <name evidence="3" type="ORF">QQ008_01530</name>
</gene>
<evidence type="ECO:0000259" key="1">
    <source>
        <dbReference type="Pfam" id="PF01225"/>
    </source>
</evidence>
<dbReference type="Pfam" id="PF01225">
    <property type="entry name" value="Mur_ligase"/>
    <property type="match status" value="1"/>
</dbReference>
<evidence type="ECO:0000313" key="3">
    <source>
        <dbReference type="EMBL" id="MDN5200011.1"/>
    </source>
</evidence>
<dbReference type="InterPro" id="IPR013221">
    <property type="entry name" value="Mur_ligase_cen"/>
</dbReference>
<accession>A0ABT8KH18</accession>
<dbReference type="GO" id="GO:0016874">
    <property type="term" value="F:ligase activity"/>
    <property type="evidence" value="ECO:0007669"/>
    <property type="project" value="UniProtKB-KW"/>
</dbReference>
<dbReference type="SUPFAM" id="SSF53244">
    <property type="entry name" value="MurD-like peptide ligases, peptide-binding domain"/>
    <property type="match status" value="1"/>
</dbReference>